<sequence length="167" mass="18957">MSSGSCPGCLSDVSIRIILWGMPSEEPDPAIYVIGGCCIEEDMPEMECIKCGWQGSKVEVEKATRMRRFIWTDEDMPGIIFYKKFRITHEALADLKRSQAWQNATSFNSMFTPESIYGPEGKLQWLWSLSWDSEEVMKSDLYSNMGGGVPIEIIDELVRIVLTRTSI</sequence>
<accession>A0A6J6MJL7</accession>
<dbReference type="AlphaFoldDB" id="A0A6J6MJL7"/>
<gene>
    <name evidence="1" type="ORF">UFOPK2343_00580</name>
</gene>
<dbReference type="EMBL" id="CAEZXD010000011">
    <property type="protein sequence ID" value="CAB4674152.1"/>
    <property type="molecule type" value="Genomic_DNA"/>
</dbReference>
<evidence type="ECO:0000313" key="1">
    <source>
        <dbReference type="EMBL" id="CAB4674152.1"/>
    </source>
</evidence>
<reference evidence="1" key="1">
    <citation type="submission" date="2020-05" db="EMBL/GenBank/DDBJ databases">
        <authorList>
            <person name="Chiriac C."/>
            <person name="Salcher M."/>
            <person name="Ghai R."/>
            <person name="Kavagutti S V."/>
        </authorList>
    </citation>
    <scope>NUCLEOTIDE SEQUENCE</scope>
</reference>
<protein>
    <submittedName>
        <fullName evidence="1">Unannotated protein</fullName>
    </submittedName>
</protein>
<proteinExistence type="predicted"/>
<name>A0A6J6MJL7_9ZZZZ</name>
<organism evidence="1">
    <name type="scientific">freshwater metagenome</name>
    <dbReference type="NCBI Taxonomy" id="449393"/>
    <lineage>
        <taxon>unclassified sequences</taxon>
        <taxon>metagenomes</taxon>
        <taxon>ecological metagenomes</taxon>
    </lineage>
</organism>